<dbReference type="Gene3D" id="3.40.50.150">
    <property type="entry name" value="Vaccinia Virus protein VP39"/>
    <property type="match status" value="1"/>
</dbReference>
<dbReference type="GeneID" id="98125117"/>
<keyword evidence="2" id="KW-1185">Reference proteome</keyword>
<protein>
    <recommendedName>
        <fullName evidence="3">Methyltransferase type 11 domain-containing protein</fullName>
    </recommendedName>
</protein>
<dbReference type="RefSeq" id="XP_070867907.1">
    <property type="nucleotide sequence ID" value="XM_071010473.1"/>
</dbReference>
<dbReference type="InterPro" id="IPR052356">
    <property type="entry name" value="Thiol_S-MT"/>
</dbReference>
<organism evidence="1 2">
    <name type="scientific">Remersonia thermophila</name>
    <dbReference type="NCBI Taxonomy" id="72144"/>
    <lineage>
        <taxon>Eukaryota</taxon>
        <taxon>Fungi</taxon>
        <taxon>Dikarya</taxon>
        <taxon>Ascomycota</taxon>
        <taxon>Pezizomycotina</taxon>
        <taxon>Sordariomycetes</taxon>
        <taxon>Sordariomycetidae</taxon>
        <taxon>Sordariales</taxon>
        <taxon>Sordariales incertae sedis</taxon>
        <taxon>Remersonia</taxon>
    </lineage>
</organism>
<dbReference type="CDD" id="cd02440">
    <property type="entry name" value="AdoMet_MTases"/>
    <property type="match status" value="1"/>
</dbReference>
<reference evidence="1 2" key="1">
    <citation type="journal article" date="2024" name="Commun. Biol.">
        <title>Comparative genomic analysis of thermophilic fungi reveals convergent evolutionary adaptations and gene losses.</title>
        <authorList>
            <person name="Steindorff A.S."/>
            <person name="Aguilar-Pontes M.V."/>
            <person name="Robinson A.J."/>
            <person name="Andreopoulos B."/>
            <person name="LaButti K."/>
            <person name="Kuo A."/>
            <person name="Mondo S."/>
            <person name="Riley R."/>
            <person name="Otillar R."/>
            <person name="Haridas S."/>
            <person name="Lipzen A."/>
            <person name="Grimwood J."/>
            <person name="Schmutz J."/>
            <person name="Clum A."/>
            <person name="Reid I.D."/>
            <person name="Moisan M.C."/>
            <person name="Butler G."/>
            <person name="Nguyen T.T.M."/>
            <person name="Dewar K."/>
            <person name="Conant G."/>
            <person name="Drula E."/>
            <person name="Henrissat B."/>
            <person name="Hansel C."/>
            <person name="Singer S."/>
            <person name="Hutchinson M.I."/>
            <person name="de Vries R.P."/>
            <person name="Natvig D.O."/>
            <person name="Powell A.J."/>
            <person name="Tsang A."/>
            <person name="Grigoriev I.V."/>
        </authorList>
    </citation>
    <scope>NUCLEOTIDE SEQUENCE [LARGE SCALE GENOMIC DNA]</scope>
    <source>
        <strain evidence="1 2">ATCC 22073</strain>
    </source>
</reference>
<dbReference type="Pfam" id="PF13489">
    <property type="entry name" value="Methyltransf_23"/>
    <property type="match status" value="1"/>
</dbReference>
<dbReference type="PANTHER" id="PTHR45036:SF1">
    <property type="entry name" value="METHYLTRANSFERASE LIKE 7A"/>
    <property type="match status" value="1"/>
</dbReference>
<name>A0ABR4DFP4_9PEZI</name>
<gene>
    <name evidence="1" type="ORF">VTJ83DRAFT_4029</name>
</gene>
<evidence type="ECO:0008006" key="3">
    <source>
        <dbReference type="Google" id="ProtNLM"/>
    </source>
</evidence>
<comment type="caution">
    <text evidence="1">The sequence shown here is derived from an EMBL/GenBank/DDBJ whole genome shotgun (WGS) entry which is preliminary data.</text>
</comment>
<dbReference type="Proteomes" id="UP001600064">
    <property type="component" value="Unassembled WGS sequence"/>
</dbReference>
<dbReference type="PANTHER" id="PTHR45036">
    <property type="entry name" value="METHYLTRANSFERASE LIKE 7B"/>
    <property type="match status" value="1"/>
</dbReference>
<sequence length="288" mass="31508">MSLEALGSLVEPFWFMGLALTYLPGTILVCLRAGDLGTLLSPGRLRELWFARFWASVGPGLRDMGSKNVVPLVQGRVTHGVVPPAALAGDDQRGQPHPHPAVSGTVLEVGPGSGLWVSLFSPSSLPGVSKVYGVEPNPSLHPALRQRISEAGLDESGTYEIVPVGIEDLESSGRVAAESVDCIITLKCLCSIPSPEHNIRQLYRYLKPGGRWYVYEHVRCFPEQGIAMRVYQYLLGFVWPRIIGGCQITRDTGRYLREAGPWSHVDLHPLAGEQWFFTLPSIIGVLTK</sequence>
<accession>A0ABR4DFP4</accession>
<evidence type="ECO:0000313" key="2">
    <source>
        <dbReference type="Proteomes" id="UP001600064"/>
    </source>
</evidence>
<proteinExistence type="predicted"/>
<evidence type="ECO:0000313" key="1">
    <source>
        <dbReference type="EMBL" id="KAL2269183.1"/>
    </source>
</evidence>
<dbReference type="EMBL" id="JAZGUE010000003">
    <property type="protein sequence ID" value="KAL2269183.1"/>
    <property type="molecule type" value="Genomic_DNA"/>
</dbReference>
<dbReference type="InterPro" id="IPR029063">
    <property type="entry name" value="SAM-dependent_MTases_sf"/>
</dbReference>
<dbReference type="SUPFAM" id="SSF53335">
    <property type="entry name" value="S-adenosyl-L-methionine-dependent methyltransferases"/>
    <property type="match status" value="1"/>
</dbReference>